<accession>A0A2I0J2X8</accession>
<dbReference type="STRING" id="22663.A0A2I0J2X8"/>
<dbReference type="PANTHER" id="PTHR33265">
    <property type="entry name" value="AVR9/CF-9 RAPIDLY ELICITED PROTEIN-RELATED"/>
    <property type="match status" value="1"/>
</dbReference>
<evidence type="ECO:0000313" key="2">
    <source>
        <dbReference type="Proteomes" id="UP000233551"/>
    </source>
</evidence>
<dbReference type="AlphaFoldDB" id="A0A2I0J2X8"/>
<dbReference type="Pfam" id="PF05553">
    <property type="entry name" value="DUF761"/>
    <property type="match status" value="1"/>
</dbReference>
<dbReference type="OrthoDB" id="1929803at2759"/>
<dbReference type="Proteomes" id="UP000233551">
    <property type="component" value="Unassembled WGS sequence"/>
</dbReference>
<protein>
    <submittedName>
        <fullName evidence="1">Uncharacterized protein</fullName>
    </submittedName>
</protein>
<dbReference type="PANTHER" id="PTHR33265:SF5">
    <property type="entry name" value="COTTON FIBER PROTEIN"/>
    <property type="match status" value="1"/>
</dbReference>
<keyword evidence="2" id="KW-1185">Reference proteome</keyword>
<evidence type="ECO:0000313" key="1">
    <source>
        <dbReference type="EMBL" id="PKI50587.1"/>
    </source>
</evidence>
<sequence length="158" mass="18419">MPKKSSNVSRKAWRLLQLTLLWARKGGLFRRRLMVDLQVMHKFLKNIACVSNPRKDQIGYVGELELSFDKTPVVCVKMHRPGSMRFLMPYIPCINPQIDFDYDFDGDGVDGSYDSERKSFIEDGRLEYEQSNEAEEGEGIDLRAEEFIAKFYEQLKLQ</sequence>
<proteinExistence type="predicted"/>
<comment type="caution">
    <text evidence="1">The sequence shown here is derived from an EMBL/GenBank/DDBJ whole genome shotgun (WGS) entry which is preliminary data.</text>
</comment>
<gene>
    <name evidence="1" type="ORF">CRG98_029027</name>
</gene>
<name>A0A2I0J2X8_PUNGR</name>
<reference evidence="1 2" key="1">
    <citation type="submission" date="2017-11" db="EMBL/GenBank/DDBJ databases">
        <title>De-novo sequencing of pomegranate (Punica granatum L.) genome.</title>
        <authorList>
            <person name="Akparov Z."/>
            <person name="Amiraslanov A."/>
            <person name="Hajiyeva S."/>
            <person name="Abbasov M."/>
            <person name="Kaur K."/>
            <person name="Hamwieh A."/>
            <person name="Solovyev V."/>
            <person name="Salamov A."/>
            <person name="Braich B."/>
            <person name="Kosarev P."/>
            <person name="Mahmoud A."/>
            <person name="Hajiyev E."/>
            <person name="Babayeva S."/>
            <person name="Izzatullayeva V."/>
            <person name="Mammadov A."/>
            <person name="Mammadov A."/>
            <person name="Sharifova S."/>
            <person name="Ojaghi J."/>
            <person name="Eynullazada K."/>
            <person name="Bayramov B."/>
            <person name="Abdulazimova A."/>
            <person name="Shahmuradov I."/>
        </authorList>
    </citation>
    <scope>NUCLEOTIDE SEQUENCE [LARGE SCALE GENOMIC DNA]</scope>
    <source>
        <strain evidence="2">cv. AG2017</strain>
        <tissue evidence="1">Leaf</tissue>
    </source>
</reference>
<dbReference type="GeneID" id="116212208"/>
<dbReference type="InterPro" id="IPR008480">
    <property type="entry name" value="DUF761_pln"/>
</dbReference>
<dbReference type="EMBL" id="PGOL01002095">
    <property type="protein sequence ID" value="PKI50587.1"/>
    <property type="molecule type" value="Genomic_DNA"/>
</dbReference>
<organism evidence="1 2">
    <name type="scientific">Punica granatum</name>
    <name type="common">Pomegranate</name>
    <dbReference type="NCBI Taxonomy" id="22663"/>
    <lineage>
        <taxon>Eukaryota</taxon>
        <taxon>Viridiplantae</taxon>
        <taxon>Streptophyta</taxon>
        <taxon>Embryophyta</taxon>
        <taxon>Tracheophyta</taxon>
        <taxon>Spermatophyta</taxon>
        <taxon>Magnoliopsida</taxon>
        <taxon>eudicotyledons</taxon>
        <taxon>Gunneridae</taxon>
        <taxon>Pentapetalae</taxon>
        <taxon>rosids</taxon>
        <taxon>malvids</taxon>
        <taxon>Myrtales</taxon>
        <taxon>Lythraceae</taxon>
        <taxon>Punica</taxon>
    </lineage>
</organism>